<dbReference type="SUPFAM" id="SSF53448">
    <property type="entry name" value="Nucleotide-diphospho-sugar transferases"/>
    <property type="match status" value="1"/>
</dbReference>
<dbReference type="Gene3D" id="3.90.550.10">
    <property type="entry name" value="Spore Coat Polysaccharide Biosynthesis Protein SpsA, Chain A"/>
    <property type="match status" value="1"/>
</dbReference>
<sequence>MINSITHLHNRDSALVFMRKTPLRERAGPSSENGSSERATILTSSGCCPERSVRIARLVKFDYPCCEIILVEGGSTDETPEICENYRERHPI</sequence>
<dbReference type="EMBL" id="LHXP01000001">
    <property type="protein sequence ID" value="KXA94015.1"/>
    <property type="molecule type" value="Genomic_DNA"/>
</dbReference>
<dbReference type="InterPro" id="IPR029044">
    <property type="entry name" value="Nucleotide-diphossugar_trans"/>
</dbReference>
<reference evidence="2 3" key="1">
    <citation type="journal article" date="2016" name="Sci. Rep.">
        <title>Metabolic traits of an uncultured archaeal lineage -MSBL1- from brine pools of the Red Sea.</title>
        <authorList>
            <person name="Mwirichia R."/>
            <person name="Alam I."/>
            <person name="Rashid M."/>
            <person name="Vinu M."/>
            <person name="Ba-Alawi W."/>
            <person name="Anthony Kamau A."/>
            <person name="Kamanda Ngugi D."/>
            <person name="Goker M."/>
            <person name="Klenk H.P."/>
            <person name="Bajic V."/>
            <person name="Stingl U."/>
        </authorList>
    </citation>
    <scope>NUCLEOTIDE SEQUENCE [LARGE SCALE GENOMIC DNA]</scope>
    <source>
        <strain evidence="2">SCGC-AAA259E22</strain>
    </source>
</reference>
<dbReference type="InterPro" id="IPR001173">
    <property type="entry name" value="Glyco_trans_2-like"/>
</dbReference>
<accession>A0A133UIL5</accession>
<evidence type="ECO:0000313" key="2">
    <source>
        <dbReference type="EMBL" id="KXA94015.1"/>
    </source>
</evidence>
<dbReference type="Proteomes" id="UP000070657">
    <property type="component" value="Unassembled WGS sequence"/>
</dbReference>
<gene>
    <name evidence="2" type="ORF">AKJ66_00170</name>
</gene>
<organism evidence="2 3">
    <name type="scientific">candidate division MSBL1 archaeon SCGC-AAA259E22</name>
    <dbReference type="NCBI Taxonomy" id="1698265"/>
    <lineage>
        <taxon>Archaea</taxon>
        <taxon>Methanobacteriati</taxon>
        <taxon>Methanobacteriota</taxon>
        <taxon>candidate division MSBL1</taxon>
    </lineage>
</organism>
<name>A0A133UIL5_9EURY</name>
<evidence type="ECO:0000313" key="3">
    <source>
        <dbReference type="Proteomes" id="UP000070657"/>
    </source>
</evidence>
<dbReference type="Pfam" id="PF00535">
    <property type="entry name" value="Glycos_transf_2"/>
    <property type="match status" value="1"/>
</dbReference>
<proteinExistence type="predicted"/>
<keyword evidence="3" id="KW-1185">Reference proteome</keyword>
<evidence type="ECO:0000259" key="1">
    <source>
        <dbReference type="Pfam" id="PF00535"/>
    </source>
</evidence>
<protein>
    <recommendedName>
        <fullName evidence="1">Glycosyltransferase 2-like domain-containing protein</fullName>
    </recommendedName>
</protein>
<feature type="domain" description="Glycosyltransferase 2-like" evidence="1">
    <location>
        <begin position="55"/>
        <end position="88"/>
    </location>
</feature>
<dbReference type="AlphaFoldDB" id="A0A133UIL5"/>
<comment type="caution">
    <text evidence="2">The sequence shown here is derived from an EMBL/GenBank/DDBJ whole genome shotgun (WGS) entry which is preliminary data.</text>
</comment>